<accession>A0AAD3DEX5</accession>
<feature type="compositionally biased region" description="Gly residues" evidence="1">
    <location>
        <begin position="19"/>
        <end position="33"/>
    </location>
</feature>
<feature type="region of interest" description="Disordered" evidence="1">
    <location>
        <begin position="1"/>
        <end position="61"/>
    </location>
</feature>
<name>A0AAD3DEX5_9CHLO</name>
<dbReference type="AlphaFoldDB" id="A0AAD3DEX5"/>
<protein>
    <submittedName>
        <fullName evidence="2">Uncharacterized protein</fullName>
    </submittedName>
</protein>
<feature type="non-terminal residue" evidence="2">
    <location>
        <position position="1"/>
    </location>
</feature>
<comment type="caution">
    <text evidence="2">The sequence shown here is derived from an EMBL/GenBank/DDBJ whole genome shotgun (WGS) entry which is preliminary data.</text>
</comment>
<feature type="compositionally biased region" description="Gly residues" evidence="1">
    <location>
        <begin position="46"/>
        <end position="55"/>
    </location>
</feature>
<sequence>TAVASAGLVAGPGSPLPRRGGGGGGGGDGGGGLSTTPRSPPSAGKRSGGGSGSGGKHSLQSGLGQFFRQSARCLGCKQVLPRDCGGGGGDLASAPGLCGACLREPDTLPATHLRTLADDNTAFTQLASALATCLTCHSGGHAAGALLCENGECPQLFARLGAVRRLAASGERLERLDLC</sequence>
<evidence type="ECO:0000313" key="3">
    <source>
        <dbReference type="Proteomes" id="UP001054857"/>
    </source>
</evidence>
<keyword evidence="3" id="KW-1185">Reference proteome</keyword>
<evidence type="ECO:0000313" key="2">
    <source>
        <dbReference type="EMBL" id="GFR40571.1"/>
    </source>
</evidence>
<dbReference type="EMBL" id="BMAR01000001">
    <property type="protein sequence ID" value="GFR40571.1"/>
    <property type="molecule type" value="Genomic_DNA"/>
</dbReference>
<evidence type="ECO:0000256" key="1">
    <source>
        <dbReference type="SAM" id="MobiDB-lite"/>
    </source>
</evidence>
<reference evidence="2 3" key="1">
    <citation type="journal article" date="2021" name="Sci. Rep.">
        <title>Genome sequencing of the multicellular alga Astrephomene provides insights into convergent evolution of germ-soma differentiation.</title>
        <authorList>
            <person name="Yamashita S."/>
            <person name="Yamamoto K."/>
            <person name="Matsuzaki R."/>
            <person name="Suzuki S."/>
            <person name="Yamaguchi H."/>
            <person name="Hirooka S."/>
            <person name="Minakuchi Y."/>
            <person name="Miyagishima S."/>
            <person name="Kawachi M."/>
            <person name="Toyoda A."/>
            <person name="Nozaki H."/>
        </authorList>
    </citation>
    <scope>NUCLEOTIDE SEQUENCE [LARGE SCALE GENOMIC DNA]</scope>
    <source>
        <strain evidence="2 3">NIES-4017</strain>
    </source>
</reference>
<organism evidence="2 3">
    <name type="scientific">Astrephomene gubernaculifera</name>
    <dbReference type="NCBI Taxonomy" id="47775"/>
    <lineage>
        <taxon>Eukaryota</taxon>
        <taxon>Viridiplantae</taxon>
        <taxon>Chlorophyta</taxon>
        <taxon>core chlorophytes</taxon>
        <taxon>Chlorophyceae</taxon>
        <taxon>CS clade</taxon>
        <taxon>Chlamydomonadales</taxon>
        <taxon>Astrephomenaceae</taxon>
        <taxon>Astrephomene</taxon>
    </lineage>
</organism>
<gene>
    <name evidence="2" type="ORF">Agub_g1149</name>
</gene>
<feature type="compositionally biased region" description="Low complexity" evidence="1">
    <location>
        <begin position="34"/>
        <end position="45"/>
    </location>
</feature>
<feature type="non-terminal residue" evidence="2">
    <location>
        <position position="179"/>
    </location>
</feature>
<proteinExistence type="predicted"/>
<dbReference type="Proteomes" id="UP001054857">
    <property type="component" value="Unassembled WGS sequence"/>
</dbReference>